<evidence type="ECO:0000256" key="1">
    <source>
        <dbReference type="ARBA" id="ARBA00023054"/>
    </source>
</evidence>
<evidence type="ECO:0000313" key="4">
    <source>
        <dbReference type="EMBL" id="KAK7005379.1"/>
    </source>
</evidence>
<evidence type="ECO:0000256" key="2">
    <source>
        <dbReference type="SAM" id="MobiDB-lite"/>
    </source>
</evidence>
<dbReference type="InterPro" id="IPR013258">
    <property type="entry name" value="Striatin_N"/>
</dbReference>
<organism evidence="4 5">
    <name type="scientific">Halocaridina rubra</name>
    <name type="common">Hawaiian red shrimp</name>
    <dbReference type="NCBI Taxonomy" id="373956"/>
    <lineage>
        <taxon>Eukaryota</taxon>
        <taxon>Metazoa</taxon>
        <taxon>Ecdysozoa</taxon>
        <taxon>Arthropoda</taxon>
        <taxon>Crustacea</taxon>
        <taxon>Multicrustacea</taxon>
        <taxon>Malacostraca</taxon>
        <taxon>Eumalacostraca</taxon>
        <taxon>Eucarida</taxon>
        <taxon>Decapoda</taxon>
        <taxon>Pleocyemata</taxon>
        <taxon>Caridea</taxon>
        <taxon>Atyoidea</taxon>
        <taxon>Atyidae</taxon>
        <taxon>Halocaridina</taxon>
    </lineage>
</organism>
<evidence type="ECO:0000259" key="3">
    <source>
        <dbReference type="Pfam" id="PF08232"/>
    </source>
</evidence>
<evidence type="ECO:0000313" key="5">
    <source>
        <dbReference type="Proteomes" id="UP001381693"/>
    </source>
</evidence>
<protein>
    <recommendedName>
        <fullName evidence="3">Striatin N-terminal domain-containing protein</fullName>
    </recommendedName>
</protein>
<dbReference type="Pfam" id="PF08232">
    <property type="entry name" value="Striatin"/>
    <property type="match status" value="1"/>
</dbReference>
<keyword evidence="5" id="KW-1185">Reference proteome</keyword>
<dbReference type="Proteomes" id="UP001381693">
    <property type="component" value="Unassembled WGS sequence"/>
</dbReference>
<accession>A0AAN8W8M9</accession>
<dbReference type="PANTHER" id="PTHR15653:SF0">
    <property type="entry name" value="CONNECTOR OF KINASE TO AP-1, ISOFORM E"/>
    <property type="match status" value="1"/>
</dbReference>
<sequence>MEEASSQNQLVGSGGVSSPAGVANRQNLEEAPNQRLQYSIPGILHFIQHEWARFEMERSQWELERAELQDIVEESF</sequence>
<dbReference type="EMBL" id="JAXCGZ010023820">
    <property type="protein sequence ID" value="KAK7005379.1"/>
    <property type="molecule type" value="Genomic_DNA"/>
</dbReference>
<gene>
    <name evidence="4" type="ORF">SK128_008896</name>
</gene>
<comment type="caution">
    <text evidence="4">The sequence shown here is derived from an EMBL/GenBank/DDBJ whole genome shotgun (WGS) entry which is preliminary data.</text>
</comment>
<dbReference type="PANTHER" id="PTHR15653">
    <property type="entry name" value="STRIATIN"/>
    <property type="match status" value="1"/>
</dbReference>
<feature type="domain" description="Striatin N-terminal" evidence="3">
    <location>
        <begin position="40"/>
        <end position="69"/>
    </location>
</feature>
<proteinExistence type="predicted"/>
<dbReference type="InterPro" id="IPR051488">
    <property type="entry name" value="WD_repeat_striatin"/>
</dbReference>
<name>A0AAN8W8M9_HALRR</name>
<reference evidence="4 5" key="1">
    <citation type="submission" date="2023-11" db="EMBL/GenBank/DDBJ databases">
        <title>Halocaridina rubra genome assembly.</title>
        <authorList>
            <person name="Smith C."/>
        </authorList>
    </citation>
    <scope>NUCLEOTIDE SEQUENCE [LARGE SCALE GENOMIC DNA]</scope>
    <source>
        <strain evidence="4">EP-1</strain>
        <tissue evidence="4">Whole</tissue>
    </source>
</reference>
<dbReference type="AlphaFoldDB" id="A0AAN8W8M9"/>
<feature type="region of interest" description="Disordered" evidence="2">
    <location>
        <begin position="1"/>
        <end position="28"/>
    </location>
</feature>
<keyword evidence="1" id="KW-0175">Coiled coil</keyword>
<feature type="compositionally biased region" description="Polar residues" evidence="2">
    <location>
        <begin position="1"/>
        <end position="10"/>
    </location>
</feature>